<protein>
    <recommendedName>
        <fullName evidence="8">C2H2-type domain-containing protein</fullName>
    </recommendedName>
</protein>
<accession>A0AAN8SUR3</accession>
<dbReference type="GO" id="GO:0008270">
    <property type="term" value="F:zinc ion binding"/>
    <property type="evidence" value="ECO:0007669"/>
    <property type="project" value="UniProtKB-KW"/>
</dbReference>
<evidence type="ECO:0000256" key="1">
    <source>
        <dbReference type="ARBA" id="ARBA00004123"/>
    </source>
</evidence>
<keyword evidence="4" id="KW-0862">Zinc</keyword>
<dbReference type="GO" id="GO:0009788">
    <property type="term" value="P:negative regulation of abscisic acid-activated signaling pathway"/>
    <property type="evidence" value="ECO:0007669"/>
    <property type="project" value="InterPro"/>
</dbReference>
<dbReference type="Proteomes" id="UP001371456">
    <property type="component" value="Unassembled WGS sequence"/>
</dbReference>
<evidence type="ECO:0000256" key="3">
    <source>
        <dbReference type="ARBA" id="ARBA00022771"/>
    </source>
</evidence>
<evidence type="ECO:0000259" key="8">
    <source>
        <dbReference type="PROSITE" id="PS50157"/>
    </source>
</evidence>
<feature type="region of interest" description="Disordered" evidence="7">
    <location>
        <begin position="269"/>
        <end position="290"/>
    </location>
</feature>
<sequence>MDVIAMKISCSSKASSISPALEECHEVITKTKKMKEKPMEDSQLKTHVLSFGRALLDLKVHNDYTNEKNINSSNPELLKEKVVEGYQWKTHELSIAVEEHLSLKVNNCCKNNKNINCLNLGLNLLNSTLAHASDSSNDATPTQRPSSKTNIFSCNFCKREFPNKQALGGYQNAHKQEMALSKWQKTLVDVVQPFDPPNYHPYYSPYPNLNSHMPFHRNNNNDMIGTRVDALENSLNFERKNSAKSLNLKDSPVNIDDKLGGKSYMQMKLEEGDAEKNNDEEEELDLDLKL</sequence>
<dbReference type="GO" id="GO:0005634">
    <property type="term" value="C:nucleus"/>
    <property type="evidence" value="ECO:0007669"/>
    <property type="project" value="UniProtKB-SubCell"/>
</dbReference>
<evidence type="ECO:0000313" key="10">
    <source>
        <dbReference type="Proteomes" id="UP001371456"/>
    </source>
</evidence>
<keyword evidence="10" id="KW-1185">Reference proteome</keyword>
<comment type="subcellular location">
    <subcellularLocation>
        <location evidence="1">Nucleus</location>
    </subcellularLocation>
</comment>
<comment type="caution">
    <text evidence="9">The sequence shown here is derived from an EMBL/GenBank/DDBJ whole genome shotgun (WGS) entry which is preliminary data.</text>
</comment>
<organism evidence="9 10">
    <name type="scientific">Solanum bulbocastanum</name>
    <name type="common">Wild potato</name>
    <dbReference type="NCBI Taxonomy" id="147425"/>
    <lineage>
        <taxon>Eukaryota</taxon>
        <taxon>Viridiplantae</taxon>
        <taxon>Streptophyta</taxon>
        <taxon>Embryophyta</taxon>
        <taxon>Tracheophyta</taxon>
        <taxon>Spermatophyta</taxon>
        <taxon>Magnoliopsida</taxon>
        <taxon>eudicotyledons</taxon>
        <taxon>Gunneridae</taxon>
        <taxon>Pentapetalae</taxon>
        <taxon>asterids</taxon>
        <taxon>lamiids</taxon>
        <taxon>Solanales</taxon>
        <taxon>Solanaceae</taxon>
        <taxon>Solanoideae</taxon>
        <taxon>Solaneae</taxon>
        <taxon>Solanum</taxon>
    </lineage>
</organism>
<keyword evidence="3 6" id="KW-0863">Zinc-finger</keyword>
<reference evidence="9 10" key="1">
    <citation type="submission" date="2024-02" db="EMBL/GenBank/DDBJ databases">
        <title>de novo genome assembly of Solanum bulbocastanum strain 11H21.</title>
        <authorList>
            <person name="Hosaka A.J."/>
        </authorList>
    </citation>
    <scope>NUCLEOTIDE SEQUENCE [LARGE SCALE GENOMIC DNA]</scope>
    <source>
        <tissue evidence="9">Young leaves</tissue>
    </source>
</reference>
<evidence type="ECO:0000256" key="7">
    <source>
        <dbReference type="SAM" id="MobiDB-lite"/>
    </source>
</evidence>
<gene>
    <name evidence="9" type="ORF">RDI58_026830</name>
</gene>
<evidence type="ECO:0000256" key="6">
    <source>
        <dbReference type="PROSITE-ProRule" id="PRU00042"/>
    </source>
</evidence>
<evidence type="ECO:0000256" key="2">
    <source>
        <dbReference type="ARBA" id="ARBA00022723"/>
    </source>
</evidence>
<dbReference type="PANTHER" id="PTHR47287">
    <property type="entry name" value="C2H2 AND C2HC ZINC FINGERS SUPERFAMILY PROTEIN"/>
    <property type="match status" value="1"/>
</dbReference>
<dbReference type="EMBL" id="JBANQN010000011">
    <property type="protein sequence ID" value="KAK6775829.1"/>
    <property type="molecule type" value="Genomic_DNA"/>
</dbReference>
<dbReference type="PROSITE" id="PS50157">
    <property type="entry name" value="ZINC_FINGER_C2H2_2"/>
    <property type="match status" value="1"/>
</dbReference>
<dbReference type="AlphaFoldDB" id="A0AAN8SUR3"/>
<feature type="domain" description="C2H2-type" evidence="8">
    <location>
        <begin position="152"/>
        <end position="179"/>
    </location>
</feature>
<keyword evidence="2" id="KW-0479">Metal-binding</keyword>
<dbReference type="InterPro" id="IPR013087">
    <property type="entry name" value="Znf_C2H2_type"/>
</dbReference>
<evidence type="ECO:0000313" key="9">
    <source>
        <dbReference type="EMBL" id="KAK6775829.1"/>
    </source>
</evidence>
<dbReference type="PANTHER" id="PTHR47287:SF9">
    <property type="entry name" value="ZINC FINGER PROTEIN 4-LIKE"/>
    <property type="match status" value="1"/>
</dbReference>
<dbReference type="InterPro" id="IPR044246">
    <property type="entry name" value="ZFP3-like"/>
</dbReference>
<evidence type="ECO:0000256" key="5">
    <source>
        <dbReference type="ARBA" id="ARBA00023242"/>
    </source>
</evidence>
<proteinExistence type="predicted"/>
<name>A0AAN8SUR3_SOLBU</name>
<feature type="compositionally biased region" description="Acidic residues" evidence="7">
    <location>
        <begin position="278"/>
        <end position="290"/>
    </location>
</feature>
<evidence type="ECO:0000256" key="4">
    <source>
        <dbReference type="ARBA" id="ARBA00022833"/>
    </source>
</evidence>
<keyword evidence="5" id="KW-0539">Nucleus</keyword>